<dbReference type="AlphaFoldDB" id="A0A166U3Y6"/>
<name>A0A166U3Y6_9HYPO</name>
<evidence type="ECO:0000256" key="4">
    <source>
        <dbReference type="ARBA" id="ARBA00023004"/>
    </source>
</evidence>
<keyword evidence="3 5" id="KW-0479">Metal-binding</keyword>
<comment type="cofactor">
    <cofactor evidence="1 5">
        <name>heme</name>
        <dbReference type="ChEBI" id="CHEBI:30413"/>
    </cofactor>
</comment>
<proteinExistence type="inferred from homology"/>
<dbReference type="Gene3D" id="1.10.630.10">
    <property type="entry name" value="Cytochrome P450"/>
    <property type="match status" value="1"/>
</dbReference>
<feature type="transmembrane region" description="Helical" evidence="7">
    <location>
        <begin position="20"/>
        <end position="39"/>
    </location>
</feature>
<dbReference type="GO" id="GO:0005506">
    <property type="term" value="F:iron ion binding"/>
    <property type="evidence" value="ECO:0007669"/>
    <property type="project" value="InterPro"/>
</dbReference>
<dbReference type="PRINTS" id="PR00463">
    <property type="entry name" value="EP450I"/>
</dbReference>
<keyword evidence="9" id="KW-1185">Reference proteome</keyword>
<keyword evidence="6" id="KW-0503">Monooxygenase</keyword>
<evidence type="ECO:0000256" key="2">
    <source>
        <dbReference type="ARBA" id="ARBA00022617"/>
    </source>
</evidence>
<keyword evidence="2 5" id="KW-0349">Heme</keyword>
<sequence>MVVSVLSAYTSRVDLTLCGSLLLAISIVYVAGVCTYRLLWHPFARYPGPWQARLTTWYAAYHTFIGDWHLMVRHYHDHHGHVVRLSPNRLSFDTNTAVNTIYRSRDVKKSIAYSGIRAQDGTYHTFNMIDKKLHAKRNRFMRQAMNNARVKTYEQAWRVHIDQLIEGLVLNTDPSSNTWSTAKNVGLLADYMMIDIMGSMVFGREFNLQTSPENRYMATVLKKLGLWNSIKLQSYSFASMHLDKLAYPLRVWYGYRVRNQVKRNVDDRASEKVAKGTIFSILLDAVDPESGDQLTVAELWAEAKLLMFAGSDQPSSSIAITLFYLSRHDAVYARLVSEIMEAFPDPSEICSGPQMDSCQYLDAVIKESFRMTPTSSAVPWREVDADSIVVDGLVIPRGCDVGASFYAVHHNESYFPDSYSFDPGRWLGEHAKTDPEVAQSAWCSFGIGERHCVAKTMAMMQIKNVLATVLRRLEMRRASDPELAQVGANPKLVQDRVFSEGEFQSRDHVTAQFEGPYLEFRRRV</sequence>
<dbReference type="InterPro" id="IPR002401">
    <property type="entry name" value="Cyt_P450_E_grp-I"/>
</dbReference>
<dbReference type="GO" id="GO:0004497">
    <property type="term" value="F:monooxygenase activity"/>
    <property type="evidence" value="ECO:0007669"/>
    <property type="project" value="UniProtKB-KW"/>
</dbReference>
<comment type="caution">
    <text evidence="8">The sequence shown here is derived from an EMBL/GenBank/DDBJ whole genome shotgun (WGS) entry which is preliminary data.</text>
</comment>
<keyword evidence="6" id="KW-0560">Oxidoreductase</keyword>
<evidence type="ECO:0000256" key="7">
    <source>
        <dbReference type="SAM" id="Phobius"/>
    </source>
</evidence>
<dbReference type="SUPFAM" id="SSF48264">
    <property type="entry name" value="Cytochrome P450"/>
    <property type="match status" value="1"/>
</dbReference>
<accession>A0A166U3Y6</accession>
<dbReference type="GO" id="GO:0020037">
    <property type="term" value="F:heme binding"/>
    <property type="evidence" value="ECO:0007669"/>
    <property type="project" value="InterPro"/>
</dbReference>
<dbReference type="PANTHER" id="PTHR24305:SF226">
    <property type="entry name" value="CYTOCHROME P450 MONOOXYGENASE"/>
    <property type="match status" value="1"/>
</dbReference>
<keyword evidence="7" id="KW-0472">Membrane</keyword>
<dbReference type="Pfam" id="PF00067">
    <property type="entry name" value="p450"/>
    <property type="match status" value="1"/>
</dbReference>
<evidence type="ECO:0000256" key="5">
    <source>
        <dbReference type="PIRSR" id="PIRSR602401-1"/>
    </source>
</evidence>
<keyword evidence="4 5" id="KW-0408">Iron</keyword>
<evidence type="ECO:0000256" key="6">
    <source>
        <dbReference type="RuleBase" id="RU000461"/>
    </source>
</evidence>
<dbReference type="InterPro" id="IPR036396">
    <property type="entry name" value="Cyt_P450_sf"/>
</dbReference>
<comment type="similarity">
    <text evidence="6">Belongs to the cytochrome P450 family.</text>
</comment>
<dbReference type="Proteomes" id="UP000078544">
    <property type="component" value="Unassembled WGS sequence"/>
</dbReference>
<dbReference type="OrthoDB" id="1470350at2759"/>
<feature type="binding site" description="axial binding residue" evidence="5">
    <location>
        <position position="452"/>
    </location>
    <ligand>
        <name>heme</name>
        <dbReference type="ChEBI" id="CHEBI:30413"/>
    </ligand>
    <ligandPart>
        <name>Fe</name>
        <dbReference type="ChEBI" id="CHEBI:18248"/>
    </ligandPart>
</feature>
<dbReference type="InterPro" id="IPR050121">
    <property type="entry name" value="Cytochrome_P450_monoxygenase"/>
</dbReference>
<dbReference type="GO" id="GO:0016705">
    <property type="term" value="F:oxidoreductase activity, acting on paired donors, with incorporation or reduction of molecular oxygen"/>
    <property type="evidence" value="ECO:0007669"/>
    <property type="project" value="InterPro"/>
</dbReference>
<evidence type="ECO:0000256" key="1">
    <source>
        <dbReference type="ARBA" id="ARBA00001971"/>
    </source>
</evidence>
<reference evidence="8 9" key="1">
    <citation type="journal article" date="2016" name="Genome Biol. Evol.">
        <title>Divergent and convergent evolution of fungal pathogenicity.</title>
        <authorList>
            <person name="Shang Y."/>
            <person name="Xiao G."/>
            <person name="Zheng P."/>
            <person name="Cen K."/>
            <person name="Zhan S."/>
            <person name="Wang C."/>
        </authorList>
    </citation>
    <scope>NUCLEOTIDE SEQUENCE [LARGE SCALE GENOMIC DNA]</scope>
    <source>
        <strain evidence="8 9">RCEF 2490</strain>
    </source>
</reference>
<organism evidence="8 9">
    <name type="scientific">Moelleriella libera RCEF 2490</name>
    <dbReference type="NCBI Taxonomy" id="1081109"/>
    <lineage>
        <taxon>Eukaryota</taxon>
        <taxon>Fungi</taxon>
        <taxon>Dikarya</taxon>
        <taxon>Ascomycota</taxon>
        <taxon>Pezizomycotina</taxon>
        <taxon>Sordariomycetes</taxon>
        <taxon>Hypocreomycetidae</taxon>
        <taxon>Hypocreales</taxon>
        <taxon>Clavicipitaceae</taxon>
        <taxon>Moelleriella</taxon>
    </lineage>
</organism>
<protein>
    <submittedName>
        <fullName evidence="8">Cytochrome P450</fullName>
    </submittedName>
</protein>
<dbReference type="PROSITE" id="PS00086">
    <property type="entry name" value="CYTOCHROME_P450"/>
    <property type="match status" value="1"/>
</dbReference>
<dbReference type="EMBL" id="AZGY01000002">
    <property type="protein sequence ID" value="OAA32024.1"/>
    <property type="molecule type" value="Genomic_DNA"/>
</dbReference>
<dbReference type="PRINTS" id="PR00385">
    <property type="entry name" value="P450"/>
</dbReference>
<evidence type="ECO:0000256" key="3">
    <source>
        <dbReference type="ARBA" id="ARBA00022723"/>
    </source>
</evidence>
<dbReference type="InterPro" id="IPR017972">
    <property type="entry name" value="Cyt_P450_CS"/>
</dbReference>
<gene>
    <name evidence="8" type="ORF">AAL_01356</name>
</gene>
<dbReference type="PANTHER" id="PTHR24305">
    <property type="entry name" value="CYTOCHROME P450"/>
    <property type="match status" value="1"/>
</dbReference>
<evidence type="ECO:0000313" key="8">
    <source>
        <dbReference type="EMBL" id="OAA32024.1"/>
    </source>
</evidence>
<evidence type="ECO:0000313" key="9">
    <source>
        <dbReference type="Proteomes" id="UP000078544"/>
    </source>
</evidence>
<dbReference type="InterPro" id="IPR001128">
    <property type="entry name" value="Cyt_P450"/>
</dbReference>
<dbReference type="STRING" id="1081109.A0A166U3Y6"/>
<keyword evidence="7" id="KW-1133">Transmembrane helix</keyword>
<keyword evidence="7" id="KW-0812">Transmembrane</keyword>